<dbReference type="AlphaFoldDB" id="A0A0N4UD67"/>
<dbReference type="PANTHER" id="PTHR13680">
    <property type="entry name" value="CDGSH IRON-SULFUR DOMAIN-CONTAINING PROTEIN 1"/>
    <property type="match status" value="1"/>
</dbReference>
<dbReference type="Pfam" id="PF09360">
    <property type="entry name" value="zf-CDGSH"/>
    <property type="match status" value="1"/>
</dbReference>
<dbReference type="InterPro" id="IPR018967">
    <property type="entry name" value="FeS-contain_CDGSH-typ"/>
</dbReference>
<keyword evidence="4" id="KW-0408">Iron</keyword>
<evidence type="ECO:0000256" key="3">
    <source>
        <dbReference type="ARBA" id="ARBA00022723"/>
    </source>
</evidence>
<keyword evidence="11" id="KW-1185">Reference proteome</keyword>
<keyword evidence="7" id="KW-0472">Membrane</keyword>
<dbReference type="GO" id="GO:0005741">
    <property type="term" value="C:mitochondrial outer membrane"/>
    <property type="evidence" value="ECO:0007669"/>
    <property type="project" value="TreeGrafter"/>
</dbReference>
<evidence type="ECO:0000256" key="4">
    <source>
        <dbReference type="ARBA" id="ARBA00023004"/>
    </source>
</evidence>
<dbReference type="InterPro" id="IPR045131">
    <property type="entry name" value="CISD1/2"/>
</dbReference>
<comment type="cofactor">
    <cofactor evidence="6">
        <name>[2Fe-2S] cluster</name>
        <dbReference type="ChEBI" id="CHEBI:190135"/>
    </cofactor>
</comment>
<keyword evidence="3" id="KW-0479">Metal-binding</keyword>
<evidence type="ECO:0000313" key="11">
    <source>
        <dbReference type="Proteomes" id="UP000274756"/>
    </source>
</evidence>
<dbReference type="GO" id="GO:0010506">
    <property type="term" value="P:regulation of autophagy"/>
    <property type="evidence" value="ECO:0007669"/>
    <property type="project" value="InterPro"/>
</dbReference>
<dbReference type="OrthoDB" id="449252at2759"/>
<dbReference type="STRING" id="318479.A0A0N4UD67"/>
<keyword evidence="7" id="KW-0812">Transmembrane</keyword>
<dbReference type="GO" id="GO:0046872">
    <property type="term" value="F:metal ion binding"/>
    <property type="evidence" value="ECO:0007669"/>
    <property type="project" value="UniProtKB-KW"/>
</dbReference>
<dbReference type="WBParaSite" id="DME_0000525501-mRNA-1">
    <property type="protein sequence ID" value="DME_0000525501-mRNA-1"/>
    <property type="gene ID" value="DME_0000525501"/>
</dbReference>
<feature type="transmembrane region" description="Helical" evidence="7">
    <location>
        <begin position="20"/>
        <end position="41"/>
    </location>
</feature>
<accession>A0A0N4UD67</accession>
<keyword evidence="2" id="KW-0001">2Fe-2S</keyword>
<sequence length="110" mass="12217">MLSGGFHSSGPFSAHPERVLVSVFGIAVGSAIFGYYLGLYLRKKKNRINHLIKLSTGKVVDIIDMEDLGDKKVFCRCWKSAEFPYCDGTHTKHNECTGDNVGPLIIKKKD</sequence>
<evidence type="ECO:0000256" key="7">
    <source>
        <dbReference type="SAM" id="Phobius"/>
    </source>
</evidence>
<feature type="domain" description="Iron-binding zinc finger CDGSH type" evidence="8">
    <location>
        <begin position="58"/>
        <end position="96"/>
    </location>
</feature>
<evidence type="ECO:0000256" key="5">
    <source>
        <dbReference type="ARBA" id="ARBA00023014"/>
    </source>
</evidence>
<evidence type="ECO:0000256" key="6">
    <source>
        <dbReference type="ARBA" id="ARBA00034078"/>
    </source>
</evidence>
<evidence type="ECO:0000313" key="9">
    <source>
        <dbReference type="EMBL" id="VDN59081.1"/>
    </source>
</evidence>
<evidence type="ECO:0000313" key="12">
    <source>
        <dbReference type="WBParaSite" id="DME_0000525501-mRNA-1"/>
    </source>
</evidence>
<protein>
    <submittedName>
        <fullName evidence="12">ZnF_CDGSH domain-containing protein</fullName>
    </submittedName>
</protein>
<keyword evidence="5" id="KW-0411">Iron-sulfur</keyword>
<dbReference type="InterPro" id="IPR042216">
    <property type="entry name" value="MitoNEET_CISD"/>
</dbReference>
<dbReference type="FunFam" id="3.40.5.90:FF:000001">
    <property type="entry name" value="CDGSH iron-sulfur domain-containing protein 1"/>
    <property type="match status" value="1"/>
</dbReference>
<dbReference type="GO" id="GO:0051537">
    <property type="term" value="F:2 iron, 2 sulfur cluster binding"/>
    <property type="evidence" value="ECO:0007669"/>
    <property type="project" value="UniProtKB-KW"/>
</dbReference>
<comment type="similarity">
    <text evidence="1">Belongs to the CISD protein family. CISD2 subfamily.</text>
</comment>
<proteinExistence type="inferred from homology"/>
<dbReference type="SMART" id="SM00704">
    <property type="entry name" value="ZnF_CDGSH"/>
    <property type="match status" value="1"/>
</dbReference>
<dbReference type="Proteomes" id="UP000274756">
    <property type="component" value="Unassembled WGS sequence"/>
</dbReference>
<dbReference type="PANTHER" id="PTHR13680:SF5">
    <property type="entry name" value="CDGSH IRON-SULFUR DOMAIN-CONTAINING PROTEIN 1"/>
    <property type="match status" value="1"/>
</dbReference>
<organism evidence="10 12">
    <name type="scientific">Dracunculus medinensis</name>
    <name type="common">Guinea worm</name>
    <dbReference type="NCBI Taxonomy" id="318479"/>
    <lineage>
        <taxon>Eukaryota</taxon>
        <taxon>Metazoa</taxon>
        <taxon>Ecdysozoa</taxon>
        <taxon>Nematoda</taxon>
        <taxon>Chromadorea</taxon>
        <taxon>Rhabditida</taxon>
        <taxon>Spirurina</taxon>
        <taxon>Dracunculoidea</taxon>
        <taxon>Dracunculidae</taxon>
        <taxon>Dracunculus</taxon>
    </lineage>
</organism>
<evidence type="ECO:0000259" key="8">
    <source>
        <dbReference type="SMART" id="SM00704"/>
    </source>
</evidence>
<evidence type="ECO:0000256" key="1">
    <source>
        <dbReference type="ARBA" id="ARBA00008624"/>
    </source>
</evidence>
<reference evidence="9 11" key="2">
    <citation type="submission" date="2018-11" db="EMBL/GenBank/DDBJ databases">
        <authorList>
            <consortium name="Pathogen Informatics"/>
        </authorList>
    </citation>
    <scope>NUCLEOTIDE SEQUENCE [LARGE SCALE GENOMIC DNA]</scope>
</reference>
<dbReference type="Proteomes" id="UP000038040">
    <property type="component" value="Unplaced"/>
</dbReference>
<name>A0A0N4UD67_DRAME</name>
<keyword evidence="7" id="KW-1133">Transmembrane helix</keyword>
<dbReference type="EMBL" id="UYYG01001176">
    <property type="protein sequence ID" value="VDN59081.1"/>
    <property type="molecule type" value="Genomic_DNA"/>
</dbReference>
<reference evidence="12" key="1">
    <citation type="submission" date="2017-02" db="UniProtKB">
        <authorList>
            <consortium name="WormBaseParasite"/>
        </authorList>
    </citation>
    <scope>IDENTIFICATION</scope>
</reference>
<evidence type="ECO:0000256" key="2">
    <source>
        <dbReference type="ARBA" id="ARBA00022714"/>
    </source>
</evidence>
<gene>
    <name evidence="9" type="ORF">DME_LOCUS9054</name>
</gene>
<evidence type="ECO:0000313" key="10">
    <source>
        <dbReference type="Proteomes" id="UP000038040"/>
    </source>
</evidence>
<dbReference type="Gene3D" id="3.40.5.90">
    <property type="entry name" value="CDGSH iron-sulfur domain, mitoNEET-type"/>
    <property type="match status" value="1"/>
</dbReference>